<evidence type="ECO:0000313" key="1">
    <source>
        <dbReference type="EMBL" id="GFG60696.1"/>
    </source>
</evidence>
<dbReference type="SFLD" id="SFLDG01129">
    <property type="entry name" value="C1.5:_HAD__Beta-PGM__Phosphata"/>
    <property type="match status" value="1"/>
</dbReference>
<dbReference type="Gene3D" id="3.40.50.1000">
    <property type="entry name" value="HAD superfamily/HAD-like"/>
    <property type="match status" value="1"/>
</dbReference>
<dbReference type="Pfam" id="PF00702">
    <property type="entry name" value="Hydrolase"/>
    <property type="match status" value="1"/>
</dbReference>
<keyword evidence="2" id="KW-1185">Reference proteome</keyword>
<dbReference type="EMBL" id="BLKT01000003">
    <property type="protein sequence ID" value="GFG60696.1"/>
    <property type="molecule type" value="Genomic_DNA"/>
</dbReference>
<name>A0A7I9WTS5_9MYCO</name>
<organism evidence="1 2">
    <name type="scientific">Mycolicibacterium murale</name>
    <dbReference type="NCBI Taxonomy" id="182220"/>
    <lineage>
        <taxon>Bacteria</taxon>
        <taxon>Bacillati</taxon>
        <taxon>Actinomycetota</taxon>
        <taxon>Actinomycetes</taxon>
        <taxon>Mycobacteriales</taxon>
        <taxon>Mycobacteriaceae</taxon>
        <taxon>Mycolicibacterium</taxon>
    </lineage>
</organism>
<dbReference type="PANTHER" id="PTHR43434">
    <property type="entry name" value="PHOSPHOGLYCOLATE PHOSPHATASE"/>
    <property type="match status" value="1"/>
</dbReference>
<keyword evidence="1" id="KW-0378">Hydrolase</keyword>
<protein>
    <submittedName>
        <fullName evidence="1">Putative haloacid dehalogenase-like hydrolase</fullName>
    </submittedName>
</protein>
<accession>A0A7I9WTS5</accession>
<dbReference type="InterPro" id="IPR023214">
    <property type="entry name" value="HAD_sf"/>
</dbReference>
<gene>
    <name evidence="1" type="ORF">MMUR_48320</name>
</gene>
<dbReference type="InterPro" id="IPR022468">
    <property type="entry name" value="PhnX-like"/>
</dbReference>
<dbReference type="InterPro" id="IPR036412">
    <property type="entry name" value="HAD-like_sf"/>
</dbReference>
<proteinExistence type="predicted"/>
<dbReference type="SFLD" id="SFLDS00003">
    <property type="entry name" value="Haloacid_Dehalogenase"/>
    <property type="match status" value="1"/>
</dbReference>
<dbReference type="GO" id="GO:0006281">
    <property type="term" value="P:DNA repair"/>
    <property type="evidence" value="ECO:0007669"/>
    <property type="project" value="TreeGrafter"/>
</dbReference>
<dbReference type="GO" id="GO:0008967">
    <property type="term" value="F:phosphoglycolate phosphatase activity"/>
    <property type="evidence" value="ECO:0007669"/>
    <property type="project" value="TreeGrafter"/>
</dbReference>
<dbReference type="PANTHER" id="PTHR43434:SF19">
    <property type="entry name" value="PHOSPHONOACETALDEHYDE HYDROLASE"/>
    <property type="match status" value="1"/>
</dbReference>
<dbReference type="GO" id="GO:0005829">
    <property type="term" value="C:cytosol"/>
    <property type="evidence" value="ECO:0007669"/>
    <property type="project" value="TreeGrafter"/>
</dbReference>
<dbReference type="Proteomes" id="UP000465241">
    <property type="component" value="Unassembled WGS sequence"/>
</dbReference>
<dbReference type="AlphaFoldDB" id="A0A7I9WTS5"/>
<dbReference type="InterPro" id="IPR050155">
    <property type="entry name" value="HAD-like_hydrolase_sf"/>
</dbReference>
<sequence length="241" mass="24630">MTLNTPIRDAEAYAPATEFTAGTSLAVLDMAGTTVADDGLVLHAFEVASAAADLPDTRRAEARQYVLDTMGQSKIEVFRALLGDEDRAQAANAAFEQAYESSIGDGVSPVPGAAEAITALRDGGIRVALTTGFSPTTQHAILEALGWVDLADLVLAPGEGGRGRPFPDLVLHAVLRACVDDVAQVAVVGDTASDILTGRRAGARVVAGVLTGAHGRDALLAAGATHVIDSVAELPGLLLPA</sequence>
<dbReference type="NCBIfam" id="TIGR03351">
    <property type="entry name" value="PhnX-like"/>
    <property type="match status" value="1"/>
</dbReference>
<reference evidence="1 2" key="1">
    <citation type="journal article" date="2019" name="Emerg. Microbes Infect.">
        <title>Comprehensive subspecies identification of 175 nontuberculous mycobacteria species based on 7547 genomic profiles.</title>
        <authorList>
            <person name="Matsumoto Y."/>
            <person name="Kinjo T."/>
            <person name="Motooka D."/>
            <person name="Nabeya D."/>
            <person name="Jung N."/>
            <person name="Uechi K."/>
            <person name="Horii T."/>
            <person name="Iida T."/>
            <person name="Fujita J."/>
            <person name="Nakamura S."/>
        </authorList>
    </citation>
    <scope>NUCLEOTIDE SEQUENCE [LARGE SCALE GENOMIC DNA]</scope>
    <source>
        <strain evidence="1 2">JCM 13392</strain>
    </source>
</reference>
<evidence type="ECO:0000313" key="2">
    <source>
        <dbReference type="Proteomes" id="UP000465241"/>
    </source>
</evidence>
<comment type="caution">
    <text evidence="1">The sequence shown here is derived from an EMBL/GenBank/DDBJ whole genome shotgun (WGS) entry which is preliminary data.</text>
</comment>
<dbReference type="SUPFAM" id="SSF56784">
    <property type="entry name" value="HAD-like"/>
    <property type="match status" value="1"/>
</dbReference>